<sequence>MASSASTGPKRQAQQYFTELILLTGLVMICWPRIQPVGTTRPLAAAVDRHLAIHDGVDSRPYRSTAAPVDALACAGLLQVTDRILSADDLREALSPLAPEENRNRTGIPPTRHLIWDNVFKKQRSACSERFQQAADTIVPTFRRTGKGGFRLPATGVGLRPEHIPACLPQELADRHLGFLSDTTPKMRRRAAAVFLVRRARGGGLDTAAQFLGINPENKRMGYTQLLNRRLRASGKARDFEQALDAITAELLKGPVIDYQHRREVLATWTLEPEDWQHILTRLPDLTSHRKPLSDDRRRLAVSAYIWTRVTEGEPDFAPCPPHIAPDPALRAVWTRERHNVFHWLRTTDHQPYYGALKPLLEAHAEHLAKAIDHCQ</sequence>
<evidence type="ECO:0000313" key="2">
    <source>
        <dbReference type="Proteomes" id="UP001589709"/>
    </source>
</evidence>
<dbReference type="EMBL" id="JBHMCY010000012">
    <property type="protein sequence ID" value="MFB9462758.1"/>
    <property type="molecule type" value="Genomic_DNA"/>
</dbReference>
<accession>A0ABV5MXK4</accession>
<proteinExistence type="predicted"/>
<name>A0ABV5MXK4_9ACTN</name>
<organism evidence="1 2">
    <name type="scientific">Streptomyces cinereospinus</name>
    <dbReference type="NCBI Taxonomy" id="285561"/>
    <lineage>
        <taxon>Bacteria</taxon>
        <taxon>Bacillati</taxon>
        <taxon>Actinomycetota</taxon>
        <taxon>Actinomycetes</taxon>
        <taxon>Kitasatosporales</taxon>
        <taxon>Streptomycetaceae</taxon>
        <taxon>Streptomyces</taxon>
    </lineage>
</organism>
<evidence type="ECO:0000313" key="1">
    <source>
        <dbReference type="EMBL" id="MFB9462758.1"/>
    </source>
</evidence>
<dbReference type="Proteomes" id="UP001589709">
    <property type="component" value="Unassembled WGS sequence"/>
</dbReference>
<gene>
    <name evidence="1" type="ORF">ACFF45_08555</name>
</gene>
<protein>
    <submittedName>
        <fullName evidence="1">Uncharacterized protein</fullName>
    </submittedName>
</protein>
<reference evidence="1 2" key="1">
    <citation type="submission" date="2024-09" db="EMBL/GenBank/DDBJ databases">
        <authorList>
            <person name="Sun Q."/>
            <person name="Mori K."/>
        </authorList>
    </citation>
    <scope>NUCLEOTIDE SEQUENCE [LARGE SCALE GENOMIC DNA]</scope>
    <source>
        <strain evidence="1 2">JCM 6917</strain>
    </source>
</reference>
<comment type="caution">
    <text evidence="1">The sequence shown here is derived from an EMBL/GenBank/DDBJ whole genome shotgun (WGS) entry which is preliminary data.</text>
</comment>
<dbReference type="RefSeq" id="WP_381344114.1">
    <property type="nucleotide sequence ID" value="NZ_JBHMCY010000012.1"/>
</dbReference>
<keyword evidence="2" id="KW-1185">Reference proteome</keyword>